<feature type="chain" id="PRO_5012978932" description="DUF3617 family protein" evidence="1">
    <location>
        <begin position="33"/>
        <end position="164"/>
    </location>
</feature>
<evidence type="ECO:0000313" key="2">
    <source>
        <dbReference type="EMBL" id="SKB25049.1"/>
    </source>
</evidence>
<keyword evidence="1" id="KW-0732">Signal</keyword>
<evidence type="ECO:0000256" key="1">
    <source>
        <dbReference type="SAM" id="SignalP"/>
    </source>
</evidence>
<name>A0A1T4ZR69_9SPHN</name>
<accession>A0A1T4ZR69</accession>
<keyword evidence="3" id="KW-1185">Reference proteome</keyword>
<dbReference type="AlphaFoldDB" id="A0A1T4ZR69"/>
<dbReference type="Pfam" id="PF12276">
    <property type="entry name" value="DUF3617"/>
    <property type="match status" value="1"/>
</dbReference>
<sequence>MNDRFRRGVSIIGRPPAILAFLLLTGAAPALADSFSPGQWEHRTVTVSADVPGVPQWVIKMFAGNRTRRSCHSAAELAARPEALLTQDDAAVCKLRRFSMAGGKLVYDTFCTNKRFPEGLLVASKGSYTADGYAISTLSTGTKEGEPVRIETTGTGRRIGTCKK</sequence>
<dbReference type="OrthoDB" id="7451234at2"/>
<dbReference type="STRING" id="439228.SAMN06295920_10159"/>
<dbReference type="RefSeq" id="WP_079646057.1">
    <property type="nucleotide sequence ID" value="NZ_FUYM01000001.1"/>
</dbReference>
<proteinExistence type="predicted"/>
<evidence type="ECO:0008006" key="4">
    <source>
        <dbReference type="Google" id="ProtNLM"/>
    </source>
</evidence>
<dbReference type="EMBL" id="FUYM01000001">
    <property type="protein sequence ID" value="SKB25049.1"/>
    <property type="molecule type" value="Genomic_DNA"/>
</dbReference>
<organism evidence="2 3">
    <name type="scientific">Rhizorhabdus histidinilytica</name>
    <dbReference type="NCBI Taxonomy" id="439228"/>
    <lineage>
        <taxon>Bacteria</taxon>
        <taxon>Pseudomonadati</taxon>
        <taxon>Pseudomonadota</taxon>
        <taxon>Alphaproteobacteria</taxon>
        <taxon>Sphingomonadales</taxon>
        <taxon>Sphingomonadaceae</taxon>
        <taxon>Rhizorhabdus</taxon>
    </lineage>
</organism>
<feature type="signal peptide" evidence="1">
    <location>
        <begin position="1"/>
        <end position="32"/>
    </location>
</feature>
<reference evidence="3" key="1">
    <citation type="submission" date="2017-02" db="EMBL/GenBank/DDBJ databases">
        <authorList>
            <person name="Varghese N."/>
            <person name="Submissions S."/>
        </authorList>
    </citation>
    <scope>NUCLEOTIDE SEQUENCE [LARGE SCALE GENOMIC DNA]</scope>
    <source>
        <strain evidence="3">UM2</strain>
    </source>
</reference>
<evidence type="ECO:0000313" key="3">
    <source>
        <dbReference type="Proteomes" id="UP000189818"/>
    </source>
</evidence>
<dbReference type="InterPro" id="IPR022061">
    <property type="entry name" value="DUF3617"/>
</dbReference>
<gene>
    <name evidence="2" type="ORF">SAMN06295920_10159</name>
</gene>
<dbReference type="Proteomes" id="UP000189818">
    <property type="component" value="Unassembled WGS sequence"/>
</dbReference>
<protein>
    <recommendedName>
        <fullName evidence="4">DUF3617 family protein</fullName>
    </recommendedName>
</protein>